<dbReference type="InterPro" id="IPR009081">
    <property type="entry name" value="PP-bd_ACP"/>
</dbReference>
<dbReference type="Gene3D" id="1.10.1200.10">
    <property type="entry name" value="ACP-like"/>
    <property type="match status" value="1"/>
</dbReference>
<gene>
    <name evidence="2" type="ORF">JJB97_08995</name>
</gene>
<proteinExistence type="predicted"/>
<dbReference type="Proteomes" id="UP000659047">
    <property type="component" value="Unassembled WGS sequence"/>
</dbReference>
<dbReference type="PROSITE" id="PS50075">
    <property type="entry name" value="CARRIER"/>
    <property type="match status" value="1"/>
</dbReference>
<feature type="domain" description="Carrier" evidence="1">
    <location>
        <begin position="1"/>
        <end position="76"/>
    </location>
</feature>
<dbReference type="RefSeq" id="WP_238713691.1">
    <property type="nucleotide sequence ID" value="NZ_JAEPBH010000019.1"/>
</dbReference>
<evidence type="ECO:0000313" key="2">
    <source>
        <dbReference type="EMBL" id="MBK4715465.1"/>
    </source>
</evidence>
<reference evidence="2" key="1">
    <citation type="submission" date="2021-01" db="EMBL/GenBank/DDBJ databases">
        <title>Intestinitalea alba gen. nov., sp. nov., a novel genus of the family Enterobacteriaceae, isolated from the gut of the plastic-eating mealworm Tenebrio molitor L.</title>
        <authorList>
            <person name="Yang Y."/>
        </authorList>
    </citation>
    <scope>NUCLEOTIDE SEQUENCE</scope>
    <source>
        <strain evidence="2">BIT-L3</strain>
    </source>
</reference>
<name>A0A8K0V7A0_9ENTR</name>
<accession>A0A8K0V7A0</accession>
<dbReference type="EMBL" id="JAEPBH010000019">
    <property type="protein sequence ID" value="MBK4715465.1"/>
    <property type="molecule type" value="Genomic_DNA"/>
</dbReference>
<dbReference type="AlphaFoldDB" id="A0A8K0V7A0"/>
<sequence length="76" mass="8494">MSVKGIIVEQIDNLTDFDIAQLSDATKITDVGLVSLDYVAIQVVLKREMDIDVDLNKLAQENLESIGDLVRYIENL</sequence>
<evidence type="ECO:0000313" key="3">
    <source>
        <dbReference type="Proteomes" id="UP000659047"/>
    </source>
</evidence>
<keyword evidence="3" id="KW-1185">Reference proteome</keyword>
<protein>
    <recommendedName>
        <fullName evidence="1">Carrier domain-containing protein</fullName>
    </recommendedName>
</protein>
<dbReference type="SUPFAM" id="SSF47336">
    <property type="entry name" value="ACP-like"/>
    <property type="match status" value="1"/>
</dbReference>
<evidence type="ECO:0000259" key="1">
    <source>
        <dbReference type="PROSITE" id="PS50075"/>
    </source>
</evidence>
<dbReference type="InterPro" id="IPR036736">
    <property type="entry name" value="ACP-like_sf"/>
</dbReference>
<comment type="caution">
    <text evidence="2">The sequence shown here is derived from an EMBL/GenBank/DDBJ whole genome shotgun (WGS) entry which is preliminary data.</text>
</comment>
<organism evidence="2 3">
    <name type="scientific">Tenebrionibacter intestinalis</name>
    <dbReference type="NCBI Taxonomy" id="2799638"/>
    <lineage>
        <taxon>Bacteria</taxon>
        <taxon>Pseudomonadati</taxon>
        <taxon>Pseudomonadota</taxon>
        <taxon>Gammaproteobacteria</taxon>
        <taxon>Enterobacterales</taxon>
        <taxon>Enterobacteriaceae</taxon>
        <taxon>Tenebrionibacter/Tenebrionicola group</taxon>
        <taxon>Tenebrionibacter</taxon>
    </lineage>
</organism>